<feature type="compositionally biased region" description="Basic and acidic residues" evidence="1">
    <location>
        <begin position="1"/>
        <end position="10"/>
    </location>
</feature>
<name>A0A365PBM0_9ACTN</name>
<accession>A0A365PBM0</accession>
<gene>
    <name evidence="2" type="ORF">DQ226_06070</name>
</gene>
<proteinExistence type="predicted"/>
<dbReference type="EMBL" id="QNTT01000011">
    <property type="protein sequence ID" value="RBA37905.1"/>
    <property type="molecule type" value="Genomic_DNA"/>
</dbReference>
<evidence type="ECO:0000313" key="2">
    <source>
        <dbReference type="EMBL" id="RBA37905.1"/>
    </source>
</evidence>
<organism evidence="2 3">
    <name type="scientific">Dietzia maris</name>
    <dbReference type="NCBI Taxonomy" id="37915"/>
    <lineage>
        <taxon>Bacteria</taxon>
        <taxon>Bacillati</taxon>
        <taxon>Actinomycetota</taxon>
        <taxon>Actinomycetes</taxon>
        <taxon>Mycobacteriales</taxon>
        <taxon>Dietziaceae</taxon>
        <taxon>Dietzia</taxon>
    </lineage>
</organism>
<comment type="caution">
    <text evidence="2">The sequence shown here is derived from an EMBL/GenBank/DDBJ whole genome shotgun (WGS) entry which is preliminary data.</text>
</comment>
<dbReference type="Proteomes" id="UP000252187">
    <property type="component" value="Unassembled WGS sequence"/>
</dbReference>
<protein>
    <submittedName>
        <fullName evidence="2">Uncharacterized protein</fullName>
    </submittedName>
</protein>
<reference evidence="2 3" key="1">
    <citation type="submission" date="2018-06" db="EMBL/GenBank/DDBJ databases">
        <title>Whole genome sequencing of four bacterial strains from South Shetland trench revealing bio-synthetic gene clusters.</title>
        <authorList>
            <person name="Abdel-Mageed W.M."/>
            <person name="Lehri B."/>
            <person name="Jarmusch S.A."/>
            <person name="Miranda K."/>
            <person name="Goodfellow M."/>
            <person name="Jaspars M."/>
            <person name="Karlyshev A.V."/>
        </authorList>
    </citation>
    <scope>NUCLEOTIDE SEQUENCE [LARGE SCALE GENOMIC DNA]</scope>
    <source>
        <strain evidence="2 3">SST1</strain>
    </source>
</reference>
<sequence>MGGPRRDGRRAAGLLAPRGHNGAMASPEQRAQYERFAPLLVREGVDLQTATVADLQAGMERAQQRHKAAVEQVRAVLYAHARGDTSAAGELLEALELTADASPPPIPDALTVASRFAQLAQSVAPELPAAVIATVRDSARLSDAPDGMAGLCDAVLLDCDATSGMRTAIGEHGLASALYAAAAMTSAAFSLWSKQSGESMDELIGSHA</sequence>
<evidence type="ECO:0000313" key="3">
    <source>
        <dbReference type="Proteomes" id="UP000252187"/>
    </source>
</evidence>
<dbReference type="AlphaFoldDB" id="A0A365PBM0"/>
<evidence type="ECO:0000256" key="1">
    <source>
        <dbReference type="SAM" id="MobiDB-lite"/>
    </source>
</evidence>
<feature type="region of interest" description="Disordered" evidence="1">
    <location>
        <begin position="1"/>
        <end position="28"/>
    </location>
</feature>